<accession>A0ABQ9HKI0</accession>
<evidence type="ECO:0000313" key="2">
    <source>
        <dbReference type="Proteomes" id="UP001159363"/>
    </source>
</evidence>
<sequence>MPTHVGVRSERRLIDCLLFSPEDAVTRVQQAFAVEKFLLNGSFVVVSRRAFRRSFQLTPCGSVPHLRKLSNFRVSGYVLNRVGGRSHVARTPENIEAVRSSFLRFPKRAARKHAAALQLSDQRAWRIFHQNLRFHPYKMTVIQDVFENYQQNSMDICENIL</sequence>
<protein>
    <submittedName>
        <fullName evidence="1">Uncharacterized protein</fullName>
    </submittedName>
</protein>
<dbReference type="EMBL" id="JARBHB010000004">
    <property type="protein sequence ID" value="KAJ8884863.1"/>
    <property type="molecule type" value="Genomic_DNA"/>
</dbReference>
<proteinExistence type="predicted"/>
<comment type="caution">
    <text evidence="1">The sequence shown here is derived from an EMBL/GenBank/DDBJ whole genome shotgun (WGS) entry which is preliminary data.</text>
</comment>
<dbReference type="Proteomes" id="UP001159363">
    <property type="component" value="Chromosome X"/>
</dbReference>
<keyword evidence="2" id="KW-1185">Reference proteome</keyword>
<organism evidence="1 2">
    <name type="scientific">Dryococelus australis</name>
    <dbReference type="NCBI Taxonomy" id="614101"/>
    <lineage>
        <taxon>Eukaryota</taxon>
        <taxon>Metazoa</taxon>
        <taxon>Ecdysozoa</taxon>
        <taxon>Arthropoda</taxon>
        <taxon>Hexapoda</taxon>
        <taxon>Insecta</taxon>
        <taxon>Pterygota</taxon>
        <taxon>Neoptera</taxon>
        <taxon>Polyneoptera</taxon>
        <taxon>Phasmatodea</taxon>
        <taxon>Verophasmatodea</taxon>
        <taxon>Anareolatae</taxon>
        <taxon>Phasmatidae</taxon>
        <taxon>Eurycanthinae</taxon>
        <taxon>Dryococelus</taxon>
    </lineage>
</organism>
<reference evidence="1 2" key="1">
    <citation type="submission" date="2023-02" db="EMBL/GenBank/DDBJ databases">
        <title>LHISI_Scaffold_Assembly.</title>
        <authorList>
            <person name="Stuart O.P."/>
            <person name="Cleave R."/>
            <person name="Magrath M.J.L."/>
            <person name="Mikheyev A.S."/>
        </authorList>
    </citation>
    <scope>NUCLEOTIDE SEQUENCE [LARGE SCALE GENOMIC DNA]</scope>
    <source>
        <strain evidence="1">Daus_M_001</strain>
        <tissue evidence="1">Leg muscle</tissue>
    </source>
</reference>
<evidence type="ECO:0000313" key="1">
    <source>
        <dbReference type="EMBL" id="KAJ8884863.1"/>
    </source>
</evidence>
<gene>
    <name evidence="1" type="ORF">PR048_011059</name>
</gene>
<name>A0ABQ9HKI0_9NEOP</name>